<protein>
    <submittedName>
        <fullName evidence="1">Uncharacterized protein</fullName>
    </submittedName>
</protein>
<gene>
    <name evidence="1" type="ORF">COV49_00260</name>
</gene>
<name>A0A2M6KAH7_9BACT</name>
<evidence type="ECO:0000313" key="2">
    <source>
        <dbReference type="Proteomes" id="UP000230869"/>
    </source>
</evidence>
<proteinExistence type="predicted"/>
<dbReference type="EMBL" id="PCWW01000007">
    <property type="protein sequence ID" value="PIR14009.1"/>
    <property type="molecule type" value="Genomic_DNA"/>
</dbReference>
<comment type="caution">
    <text evidence="1">The sequence shown here is derived from an EMBL/GenBank/DDBJ whole genome shotgun (WGS) entry which is preliminary data.</text>
</comment>
<accession>A0A2M6KAH7</accession>
<organism evidence="1 2">
    <name type="scientific">Candidatus Falkowbacteria bacterium CG11_big_fil_rev_8_21_14_0_20_39_10</name>
    <dbReference type="NCBI Taxonomy" id="1974570"/>
    <lineage>
        <taxon>Bacteria</taxon>
        <taxon>Candidatus Falkowiibacteriota</taxon>
    </lineage>
</organism>
<sequence length="185" mass="20784">MKKRLVIFVLAIFMVIGMGIQVVSAFESVSVINGGQSVEAVVNFGYITDYDGKIRIKDFAGFIIQVYSVPISEEEGEAPVATFAGESGKLDYKFSYKNPNPGKYDSFRERLYFLAAKANGDEYYPVPQTRNNPYLVAQHDDNEQVNRKRRIDWSMLGEEFYITKEGTIKTVPDGAPWNVSGPVDN</sequence>
<evidence type="ECO:0000313" key="1">
    <source>
        <dbReference type="EMBL" id="PIR14009.1"/>
    </source>
</evidence>
<dbReference type="AlphaFoldDB" id="A0A2M6KAH7"/>
<reference evidence="1 2" key="1">
    <citation type="submission" date="2017-09" db="EMBL/GenBank/DDBJ databases">
        <title>Depth-based differentiation of microbial function through sediment-hosted aquifers and enrichment of novel symbionts in the deep terrestrial subsurface.</title>
        <authorList>
            <person name="Probst A.J."/>
            <person name="Ladd B."/>
            <person name="Jarett J.K."/>
            <person name="Geller-Mcgrath D.E."/>
            <person name="Sieber C.M."/>
            <person name="Emerson J.B."/>
            <person name="Anantharaman K."/>
            <person name="Thomas B.C."/>
            <person name="Malmstrom R."/>
            <person name="Stieglmeier M."/>
            <person name="Klingl A."/>
            <person name="Woyke T."/>
            <person name="Ryan C.M."/>
            <person name="Banfield J.F."/>
        </authorList>
    </citation>
    <scope>NUCLEOTIDE SEQUENCE [LARGE SCALE GENOMIC DNA]</scope>
    <source>
        <strain evidence="1">CG11_big_fil_rev_8_21_14_0_20_39_10</strain>
    </source>
</reference>
<dbReference type="Proteomes" id="UP000230869">
    <property type="component" value="Unassembled WGS sequence"/>
</dbReference>